<dbReference type="SUPFAM" id="SSF57552">
    <property type="entry name" value="Blood coagulation inhibitor (disintegrin)"/>
    <property type="match status" value="1"/>
</dbReference>
<dbReference type="GO" id="GO:0003677">
    <property type="term" value="F:DNA binding"/>
    <property type="evidence" value="ECO:0007669"/>
    <property type="project" value="UniProtKB-UniRule"/>
</dbReference>
<evidence type="ECO:0000256" key="14">
    <source>
        <dbReference type="ARBA" id="ARBA00054217"/>
    </source>
</evidence>
<feature type="disulfide bond" evidence="18">
    <location>
        <begin position="1175"/>
        <end position="1185"/>
    </location>
</feature>
<evidence type="ECO:0000256" key="19">
    <source>
        <dbReference type="PROSITE-ProRule" id="PRU00267"/>
    </source>
</evidence>
<dbReference type="InterPro" id="IPR009071">
    <property type="entry name" value="HMG_box_dom"/>
</dbReference>
<dbReference type="InterPro" id="IPR036910">
    <property type="entry name" value="HMG_box_dom_sf"/>
</dbReference>
<dbReference type="PANTHER" id="PTHR11905:SF19">
    <property type="entry name" value="DISINTEGRIN AND METALLOPROTEINASE DOMAIN-CONTAINING PROTEIN 19"/>
    <property type="match status" value="1"/>
</dbReference>
<dbReference type="SUPFAM" id="SSF47095">
    <property type="entry name" value="HMG-box"/>
    <property type="match status" value="1"/>
</dbReference>
<evidence type="ECO:0000256" key="12">
    <source>
        <dbReference type="ARBA" id="ARBA00023163"/>
    </source>
</evidence>
<feature type="compositionally biased region" description="Basic and acidic residues" evidence="21">
    <location>
        <begin position="62"/>
        <end position="86"/>
    </location>
</feature>
<feature type="domain" description="Disintegrin" evidence="25">
    <location>
        <begin position="927"/>
        <end position="1026"/>
    </location>
</feature>
<dbReference type="Pfam" id="PF01562">
    <property type="entry name" value="Pep_M12B_propep"/>
    <property type="match status" value="1"/>
</dbReference>
<dbReference type="PROSITE" id="PS50026">
    <property type="entry name" value="EGF_3"/>
    <property type="match status" value="1"/>
</dbReference>
<comment type="subunit">
    <text evidence="15">Interacts with CTNNB1, competitively inhibiting CTNNB1-TCF7L2/TCF4 interaction.</text>
</comment>
<feature type="compositionally biased region" description="Pro residues" evidence="21">
    <location>
        <begin position="1293"/>
        <end position="1302"/>
    </location>
</feature>
<dbReference type="Pfam" id="PF01421">
    <property type="entry name" value="Reprolysin"/>
    <property type="match status" value="1"/>
</dbReference>
<dbReference type="Gene3D" id="3.40.390.10">
    <property type="entry name" value="Collagenase (Catalytic Domain)"/>
    <property type="match status" value="1"/>
</dbReference>
<evidence type="ECO:0000256" key="13">
    <source>
        <dbReference type="ARBA" id="ARBA00023242"/>
    </source>
</evidence>
<feature type="region of interest" description="Disordered" evidence="21">
    <location>
        <begin position="1"/>
        <end position="94"/>
    </location>
</feature>
<accession>A0A3M0JCM2</accession>
<evidence type="ECO:0000259" key="23">
    <source>
        <dbReference type="PROSITE" id="PS50026"/>
    </source>
</evidence>
<evidence type="ECO:0000256" key="11">
    <source>
        <dbReference type="ARBA" id="ARBA00023159"/>
    </source>
</evidence>
<evidence type="ECO:0000256" key="18">
    <source>
        <dbReference type="PROSITE-ProRule" id="PRU00076"/>
    </source>
</evidence>
<evidence type="ECO:0000313" key="28">
    <source>
        <dbReference type="Proteomes" id="UP000269221"/>
    </source>
</evidence>
<feature type="binding site" evidence="20">
    <location>
        <position position="899"/>
    </location>
    <ligand>
        <name>Zn(2+)</name>
        <dbReference type="ChEBI" id="CHEBI:29105"/>
        <note>catalytic</note>
    </ligand>
</feature>
<keyword evidence="8 19" id="KW-0238">DNA-binding</keyword>
<comment type="function">
    <text evidence="14">Acts both as a transcriptional activator and a repressor. Binds to the DNA sequence 5'-ACAAT-3' and shows a preference for guanine residues surrounding this core motif. Binds to its own promoter and activates its own transcription. Required to activate the expression of postmeiotic genes involved in spermiogenesis. Binds to the promoter region of CTNNB1 and represses its transcription which leads to inhibition of Wnt signaling. Also inhibits Wnt signaling by binding to the CTNNB1 protein, preventing interaction of CTNNB1 with TCF7L2/TCF4.</text>
</comment>
<keyword evidence="4" id="KW-0678">Repressor</keyword>
<proteinExistence type="predicted"/>
<evidence type="ECO:0000256" key="5">
    <source>
        <dbReference type="ARBA" id="ARBA00022692"/>
    </source>
</evidence>
<keyword evidence="12" id="KW-0804">Transcription</keyword>
<feature type="binding site" evidence="20">
    <location>
        <position position="909"/>
    </location>
    <ligand>
        <name>Zn(2+)</name>
        <dbReference type="ChEBI" id="CHEBI:29105"/>
        <note>catalytic</note>
    </ligand>
</feature>
<sequence>MERRVRPCRFRARASPASPPRHREVVGPLGGLRVQVQEHPSQPGHSEGAAKRSRCISASAAVEKEARSAIRRERDQERGSGDRQTEENVLEQTGNIPWRRAAAQMERPNVAYEARPVRVENGDVPAGSLCELGNPPQDQNIAVLFQSLPSRSHIQLQGPLPSQLMHVPPVPVKPVPVQLQPVMQRPKVETKNIPLTVLPSDSGMPDTPFSKTKSGRVKRPMNAFMVWARIHRSVVAKANPGANNAEISVQLGLEWSKLTEEQKQPYYEEANKIKLRHRQEFPGWVYQPNKKKCSPPGSAAFSGTSQSTSTTNPAGSLPFSSPTYSFVNSNVSNSIGRPVCESPAIHLPASSIQHAGPVTFFQTTAASTTSVAVAAPTLPLHPVVSSQHFAEPAHTEAFVSPGLNFSLRRPAPVFAESFSSRNPSNISSTSGRFSASNSEIPGISVFPRGIALPQATPFIPSPAYVSAPIEQPASLFGGTPQFPFCHPSFIPGPHCFPSSTFPLRAPFGYGNFSSSVPPCFGFYEERNQRQEVIFSALDEDYRFRAYSEERLHENKHGYGSPEISSCQSTCSEERVLSPLPQLDVEVVEEVLPSPPSTPSSTYIVNVTDSDEEEEHPLRAEVTVKAEGQELVLELEKNRNLFAPGYTETHYSQTGQAQSTPLSHTEHCFYHGVVRGWERSSVTLSTCRGLRGLIVLSSNSSYILEPAPDSPNQHLIYRVDNLRLQRGACGYQGTGDAAEDWLRDLTAGMKSPGQRVKRDTLQATKYVELLLVADRAEFQKHHSSIEATRQKLVEAANYVDKFYRALNIRIALVGLEIWNYRDKCDVTENPYSTLKSFLAWSSKERLHRKHDNAQLITGVPFKGTTVGLAPVMAMCSDFQSGGVNMDHSDNAIGVAATIAHELGHNFGMNHDSAGCCTTPAADGGCIMASATGHPFPKVFNQCNRQELEKYLQSGGGMCLSNMPDTRRMYGGGKCGNGYLEEGEECDCGEVELMTPGTPCRKRSGLCDLPEYCTGKSPFCPLNSYQMDGAPCDGGKAYCYSGMCLTYRDQCVQLWGPGAQPAPDACFEKVNAAGDIYGNCGKDIYGNYRKCDIRDAKCGKIQCQSSAFKPLQPNAVPIDTTVNTQRCRGTYVYRSDSEEKEMLDPGLVLTGTKCGSHHVCFEGRCQNMSIIFESESCSKKCHGHGVCNNNKNCHCNPGWSPPFCSEEGTGGSLDSGPPLPEGSSAVVIALAILAPILLLKGILFLLYYLKCWSKFAICSLKKAPQFSDTSGTGHANPAFKLRTPQQQRKVIGFPEIPPKPPSQPAPGLQMSRQQPPTFRGSQSSGVGQPVGPALPKDVPRRTPPSRPAPPAPKPPPSQSKRLNMDEQSSNSTVQSLSLTSS</sequence>
<dbReference type="STRING" id="333673.A0A3M0JCM2"/>
<name>A0A3M0JCM2_HIRRU</name>
<feature type="compositionally biased region" description="Polar residues" evidence="21">
    <location>
        <begin position="1363"/>
        <end position="1379"/>
    </location>
</feature>
<dbReference type="OrthoDB" id="5951731at2759"/>
<organism evidence="27 28">
    <name type="scientific">Hirundo rustica rustica</name>
    <dbReference type="NCBI Taxonomy" id="333673"/>
    <lineage>
        <taxon>Eukaryota</taxon>
        <taxon>Metazoa</taxon>
        <taxon>Chordata</taxon>
        <taxon>Craniata</taxon>
        <taxon>Vertebrata</taxon>
        <taxon>Euteleostomi</taxon>
        <taxon>Archelosauria</taxon>
        <taxon>Archosauria</taxon>
        <taxon>Dinosauria</taxon>
        <taxon>Saurischia</taxon>
        <taxon>Theropoda</taxon>
        <taxon>Coelurosauria</taxon>
        <taxon>Aves</taxon>
        <taxon>Neognathae</taxon>
        <taxon>Neoaves</taxon>
        <taxon>Telluraves</taxon>
        <taxon>Australaves</taxon>
        <taxon>Passeriformes</taxon>
        <taxon>Sylvioidea</taxon>
        <taxon>Hirundinidae</taxon>
        <taxon>Hirundo</taxon>
    </lineage>
</organism>
<keyword evidence="20" id="KW-0862">Zinc</keyword>
<dbReference type="PROSITE" id="PS50118">
    <property type="entry name" value="HMG_BOX_2"/>
    <property type="match status" value="1"/>
</dbReference>
<dbReference type="SMART" id="SM00398">
    <property type="entry name" value="HMG"/>
    <property type="match status" value="1"/>
</dbReference>
<evidence type="ECO:0000256" key="1">
    <source>
        <dbReference type="ARBA" id="ARBA00004167"/>
    </source>
</evidence>
<evidence type="ECO:0000259" key="25">
    <source>
        <dbReference type="PROSITE" id="PS50214"/>
    </source>
</evidence>
<evidence type="ECO:0000313" key="27">
    <source>
        <dbReference type="EMBL" id="RMB96663.1"/>
    </source>
</evidence>
<evidence type="ECO:0000256" key="21">
    <source>
        <dbReference type="SAM" id="MobiDB-lite"/>
    </source>
</evidence>
<evidence type="ECO:0000259" key="26">
    <source>
        <dbReference type="PROSITE" id="PS50215"/>
    </source>
</evidence>
<feature type="domain" description="HMG box" evidence="24">
    <location>
        <begin position="217"/>
        <end position="285"/>
    </location>
</feature>
<keyword evidence="20" id="KW-0479">Metal-binding</keyword>
<dbReference type="CDD" id="cd22033">
    <property type="entry name" value="HMG-box_SoxH_SOX30"/>
    <property type="match status" value="1"/>
</dbReference>
<keyword evidence="9 22" id="KW-0472">Membrane</keyword>
<dbReference type="GO" id="GO:0005634">
    <property type="term" value="C:nucleus"/>
    <property type="evidence" value="ECO:0007669"/>
    <property type="project" value="UniProtKB-UniRule"/>
</dbReference>
<evidence type="ECO:0000256" key="7">
    <source>
        <dbReference type="ARBA" id="ARBA00023015"/>
    </source>
</evidence>
<feature type="disulfide bond" evidence="17">
    <location>
        <begin position="998"/>
        <end position="1018"/>
    </location>
</feature>
<feature type="DNA-binding region" description="HMG box" evidence="19">
    <location>
        <begin position="217"/>
        <end position="285"/>
    </location>
</feature>
<dbReference type="GO" id="GO:0004222">
    <property type="term" value="F:metalloendopeptidase activity"/>
    <property type="evidence" value="ECO:0007669"/>
    <property type="project" value="InterPro"/>
</dbReference>
<feature type="compositionally biased region" description="Pro residues" evidence="21">
    <location>
        <begin position="1339"/>
        <end position="1355"/>
    </location>
</feature>
<evidence type="ECO:0000256" key="9">
    <source>
        <dbReference type="ARBA" id="ARBA00023136"/>
    </source>
</evidence>
<dbReference type="InterPro" id="IPR001762">
    <property type="entry name" value="Disintegrin_dom"/>
</dbReference>
<feature type="region of interest" description="Disordered" evidence="21">
    <location>
        <begin position="195"/>
        <end position="215"/>
    </location>
</feature>
<dbReference type="GO" id="GO:0016020">
    <property type="term" value="C:membrane"/>
    <property type="evidence" value="ECO:0007669"/>
    <property type="project" value="UniProtKB-SubCell"/>
</dbReference>
<dbReference type="Pfam" id="PF08516">
    <property type="entry name" value="ADAM_CR"/>
    <property type="match status" value="1"/>
</dbReference>
<feature type="transmembrane region" description="Helical" evidence="22">
    <location>
        <begin position="1223"/>
        <end position="1247"/>
    </location>
</feature>
<dbReference type="GO" id="GO:0006509">
    <property type="term" value="P:membrane protein ectodomain proteolysis"/>
    <property type="evidence" value="ECO:0007669"/>
    <property type="project" value="TreeGrafter"/>
</dbReference>
<evidence type="ECO:0000256" key="10">
    <source>
        <dbReference type="ARBA" id="ARBA00023157"/>
    </source>
</evidence>
<dbReference type="SMART" id="SM00608">
    <property type="entry name" value="ACR"/>
    <property type="match status" value="1"/>
</dbReference>
<keyword evidence="6 22" id="KW-1133">Transmembrane helix</keyword>
<evidence type="ECO:0000259" key="24">
    <source>
        <dbReference type="PROSITE" id="PS50118"/>
    </source>
</evidence>
<feature type="domain" description="Peptidase M12B" evidence="26">
    <location>
        <begin position="764"/>
        <end position="962"/>
    </location>
</feature>
<comment type="caution">
    <text evidence="27">The sequence shown here is derived from an EMBL/GenBank/DDBJ whole genome shotgun (WGS) entry which is preliminary data.</text>
</comment>
<feature type="compositionally biased region" description="Basic residues" evidence="21">
    <location>
        <begin position="1"/>
        <end position="12"/>
    </location>
</feature>
<feature type="compositionally biased region" description="Polar residues" evidence="21">
    <location>
        <begin position="301"/>
        <end position="315"/>
    </location>
</feature>
<dbReference type="FunFam" id="3.40.390.10:FF:000002">
    <property type="entry name" value="Disintegrin and metalloproteinase domain-containing protein 22"/>
    <property type="match status" value="1"/>
</dbReference>
<dbReference type="Pfam" id="PF00505">
    <property type="entry name" value="HMG_box"/>
    <property type="match status" value="1"/>
</dbReference>
<keyword evidence="3" id="KW-0963">Cytoplasm</keyword>
<feature type="binding site" evidence="20">
    <location>
        <position position="903"/>
    </location>
    <ligand>
        <name>Zn(2+)</name>
        <dbReference type="ChEBI" id="CHEBI:29105"/>
        <note>catalytic</note>
    </ligand>
</feature>
<dbReference type="InterPro" id="IPR001590">
    <property type="entry name" value="Peptidase_M12B"/>
</dbReference>
<protein>
    <recommendedName>
        <fullName evidence="16">Transcription factor SOX-30</fullName>
    </recommendedName>
</protein>
<dbReference type="FunFam" id="1.10.30.10:FF:000027">
    <property type="entry name" value="Transcription factor SOX-30"/>
    <property type="match status" value="1"/>
</dbReference>
<feature type="active site" evidence="20">
    <location>
        <position position="900"/>
    </location>
</feature>
<dbReference type="SUPFAM" id="SSF55486">
    <property type="entry name" value="Metalloproteases ('zincins'), catalytic domain"/>
    <property type="match status" value="1"/>
</dbReference>
<keyword evidence="28" id="KW-1185">Reference proteome</keyword>
<evidence type="ECO:0000256" key="20">
    <source>
        <dbReference type="PROSITE-ProRule" id="PRU00276"/>
    </source>
</evidence>
<keyword evidence="5 22" id="KW-0812">Transmembrane</keyword>
<dbReference type="PROSITE" id="PS50214">
    <property type="entry name" value="DISINTEGRIN_2"/>
    <property type="match status" value="1"/>
</dbReference>
<evidence type="ECO:0000256" key="17">
    <source>
        <dbReference type="PROSITE-ProRule" id="PRU00068"/>
    </source>
</evidence>
<dbReference type="InterPro" id="IPR036436">
    <property type="entry name" value="Disintegrin_dom_sf"/>
</dbReference>
<dbReference type="EMBL" id="QRBI01000172">
    <property type="protein sequence ID" value="RMB96663.1"/>
    <property type="molecule type" value="Genomic_DNA"/>
</dbReference>
<evidence type="ECO:0000256" key="6">
    <source>
        <dbReference type="ARBA" id="ARBA00022989"/>
    </source>
</evidence>
<reference evidence="27 28" key="1">
    <citation type="submission" date="2018-07" db="EMBL/GenBank/DDBJ databases">
        <title>A high quality draft genome assembly of the barn swallow (H. rustica rustica).</title>
        <authorList>
            <person name="Formenti G."/>
            <person name="Chiara M."/>
            <person name="Poveda L."/>
            <person name="Francoijs K.-J."/>
            <person name="Bonisoli-Alquati A."/>
            <person name="Canova L."/>
            <person name="Gianfranceschi L."/>
            <person name="Horner D.S."/>
            <person name="Saino N."/>
        </authorList>
    </citation>
    <scope>NUCLEOTIDE SEQUENCE [LARGE SCALE GENOMIC DNA]</scope>
    <source>
        <strain evidence="27">Chelidonia</strain>
        <tissue evidence="27">Blood</tissue>
    </source>
</reference>
<dbReference type="GO" id="GO:0005737">
    <property type="term" value="C:cytoplasm"/>
    <property type="evidence" value="ECO:0007669"/>
    <property type="project" value="UniProtKB-SubCell"/>
</dbReference>
<dbReference type="InterPro" id="IPR000742">
    <property type="entry name" value="EGF"/>
</dbReference>
<feature type="region of interest" description="Disordered" evidence="21">
    <location>
        <begin position="295"/>
        <end position="315"/>
    </location>
</feature>
<evidence type="ECO:0000256" key="8">
    <source>
        <dbReference type="ARBA" id="ARBA00023125"/>
    </source>
</evidence>
<gene>
    <name evidence="27" type="ORF">DUI87_26728</name>
</gene>
<dbReference type="InterPro" id="IPR024079">
    <property type="entry name" value="MetalloPept_cat_dom_sf"/>
</dbReference>
<dbReference type="SMART" id="SM00050">
    <property type="entry name" value="DISIN"/>
    <property type="match status" value="1"/>
</dbReference>
<dbReference type="Gene3D" id="1.10.30.10">
    <property type="entry name" value="High mobility group box domain"/>
    <property type="match status" value="1"/>
</dbReference>
<dbReference type="Gene3D" id="4.10.70.10">
    <property type="entry name" value="Disintegrin domain"/>
    <property type="match status" value="1"/>
</dbReference>
<dbReference type="InterPro" id="IPR006586">
    <property type="entry name" value="ADAM_Cys-rich"/>
</dbReference>
<keyword evidence="18" id="KW-0245">EGF-like domain</keyword>
<dbReference type="PROSITE" id="PS01186">
    <property type="entry name" value="EGF_2"/>
    <property type="match status" value="1"/>
</dbReference>
<evidence type="ECO:0000256" key="4">
    <source>
        <dbReference type="ARBA" id="ARBA00022491"/>
    </source>
</evidence>
<comment type="caution">
    <text evidence="18">Lacks conserved residue(s) required for the propagation of feature annotation.</text>
</comment>
<feature type="compositionally biased region" description="Low complexity" evidence="21">
    <location>
        <begin position="1318"/>
        <end position="1329"/>
    </location>
</feature>
<evidence type="ECO:0000256" key="2">
    <source>
        <dbReference type="ARBA" id="ARBA00004496"/>
    </source>
</evidence>
<comment type="subcellular location">
    <subcellularLocation>
        <location evidence="2">Cytoplasm</location>
    </subcellularLocation>
    <subcellularLocation>
        <location evidence="1">Membrane</location>
        <topology evidence="1">Single-pass membrane protein</topology>
    </subcellularLocation>
</comment>
<keyword evidence="10 18" id="KW-1015">Disulfide bond</keyword>
<dbReference type="InterPro" id="IPR034027">
    <property type="entry name" value="Reprolysin_adamalysin"/>
</dbReference>
<keyword evidence="11" id="KW-0010">Activator</keyword>
<dbReference type="PROSITE" id="PS50215">
    <property type="entry name" value="ADAM_MEPRO"/>
    <property type="match status" value="1"/>
</dbReference>
<feature type="region of interest" description="Disordered" evidence="21">
    <location>
        <begin position="1290"/>
        <end position="1379"/>
    </location>
</feature>
<feature type="disulfide bond" evidence="18">
    <location>
        <begin position="1193"/>
        <end position="1202"/>
    </location>
</feature>
<evidence type="ECO:0000256" key="3">
    <source>
        <dbReference type="ARBA" id="ARBA00022490"/>
    </source>
</evidence>
<evidence type="ECO:0000256" key="16">
    <source>
        <dbReference type="ARBA" id="ARBA00070331"/>
    </source>
</evidence>
<dbReference type="CDD" id="cd04269">
    <property type="entry name" value="ZnMc_adamalysin_II_like"/>
    <property type="match status" value="1"/>
</dbReference>
<evidence type="ECO:0000256" key="22">
    <source>
        <dbReference type="SAM" id="Phobius"/>
    </source>
</evidence>
<evidence type="ECO:0000256" key="15">
    <source>
        <dbReference type="ARBA" id="ARBA00063959"/>
    </source>
</evidence>
<dbReference type="GO" id="GO:0046872">
    <property type="term" value="F:metal ion binding"/>
    <property type="evidence" value="ECO:0007669"/>
    <property type="project" value="UniProtKB-KW"/>
</dbReference>
<feature type="domain" description="EGF-like" evidence="23">
    <location>
        <begin position="1171"/>
        <end position="1203"/>
    </location>
</feature>
<dbReference type="GO" id="GO:0001228">
    <property type="term" value="F:DNA-binding transcription activator activity, RNA polymerase II-specific"/>
    <property type="evidence" value="ECO:0007669"/>
    <property type="project" value="UniProtKB-ARBA"/>
</dbReference>
<keyword evidence="13 19" id="KW-0539">Nucleus</keyword>
<dbReference type="PANTHER" id="PTHR11905">
    <property type="entry name" value="ADAM A DISINTEGRIN AND METALLOPROTEASE DOMAIN"/>
    <property type="match status" value="1"/>
</dbReference>
<dbReference type="Proteomes" id="UP000269221">
    <property type="component" value="Unassembled WGS sequence"/>
</dbReference>
<dbReference type="InterPro" id="IPR002870">
    <property type="entry name" value="Peptidase_M12B_N"/>
</dbReference>
<keyword evidence="7" id="KW-0805">Transcription regulation</keyword>